<evidence type="ECO:0000256" key="1">
    <source>
        <dbReference type="ARBA" id="ARBA00010641"/>
    </source>
</evidence>
<evidence type="ECO:0000256" key="2">
    <source>
        <dbReference type="ARBA" id="ARBA00023015"/>
    </source>
</evidence>
<proteinExistence type="inferred from homology"/>
<dbReference type="SUPFAM" id="SSF88659">
    <property type="entry name" value="Sigma3 and sigma4 domains of RNA polymerase sigma factors"/>
    <property type="match status" value="1"/>
</dbReference>
<dbReference type="Pfam" id="PF08281">
    <property type="entry name" value="Sigma70_r4_2"/>
    <property type="match status" value="1"/>
</dbReference>
<dbReference type="GO" id="GO:0016987">
    <property type="term" value="F:sigma factor activity"/>
    <property type="evidence" value="ECO:0007669"/>
    <property type="project" value="UniProtKB-KW"/>
</dbReference>
<dbReference type="GO" id="GO:0006352">
    <property type="term" value="P:DNA-templated transcription initiation"/>
    <property type="evidence" value="ECO:0007669"/>
    <property type="project" value="InterPro"/>
</dbReference>
<evidence type="ECO:0000313" key="8">
    <source>
        <dbReference type="Proteomes" id="UP000265926"/>
    </source>
</evidence>
<gene>
    <name evidence="7" type="ORF">D1614_11505</name>
</gene>
<evidence type="ECO:0000259" key="6">
    <source>
        <dbReference type="Pfam" id="PF08281"/>
    </source>
</evidence>
<keyword evidence="4" id="KW-0804">Transcription</keyword>
<accession>A0A399T292</accession>
<dbReference type="PANTHER" id="PTHR43133">
    <property type="entry name" value="RNA POLYMERASE ECF-TYPE SIGMA FACTO"/>
    <property type="match status" value="1"/>
</dbReference>
<feature type="domain" description="RNA polymerase sigma-70 region 2" evidence="5">
    <location>
        <begin position="10"/>
        <end position="76"/>
    </location>
</feature>
<name>A0A399T292_9BACT</name>
<reference evidence="7 8" key="1">
    <citation type="submission" date="2018-08" db="EMBL/GenBank/DDBJ databases">
        <title>Pallidiluteibacterium maritimus gen. nov., sp. nov., isolated from coastal sediment.</title>
        <authorList>
            <person name="Zhou L.Y."/>
        </authorList>
    </citation>
    <scope>NUCLEOTIDE SEQUENCE [LARGE SCALE GENOMIC DNA]</scope>
    <source>
        <strain evidence="7 8">XSD2</strain>
    </source>
</reference>
<dbReference type="InterPro" id="IPR013324">
    <property type="entry name" value="RNA_pol_sigma_r3/r4-like"/>
</dbReference>
<keyword evidence="3" id="KW-0731">Sigma factor</keyword>
<dbReference type="NCBIfam" id="TIGR02937">
    <property type="entry name" value="sigma70-ECF"/>
    <property type="match status" value="1"/>
</dbReference>
<protein>
    <submittedName>
        <fullName evidence="7">RNA polymerase sigma factor</fullName>
    </submittedName>
</protein>
<evidence type="ECO:0000313" key="7">
    <source>
        <dbReference type="EMBL" id="RIJ48347.1"/>
    </source>
</evidence>
<dbReference type="InterPro" id="IPR007627">
    <property type="entry name" value="RNA_pol_sigma70_r2"/>
</dbReference>
<dbReference type="AlphaFoldDB" id="A0A399T292"/>
<dbReference type="InterPro" id="IPR013249">
    <property type="entry name" value="RNA_pol_sigma70_r4_t2"/>
</dbReference>
<dbReference type="Proteomes" id="UP000265926">
    <property type="component" value="Unassembled WGS sequence"/>
</dbReference>
<evidence type="ECO:0000256" key="4">
    <source>
        <dbReference type="ARBA" id="ARBA00023163"/>
    </source>
</evidence>
<dbReference type="InterPro" id="IPR036388">
    <property type="entry name" value="WH-like_DNA-bd_sf"/>
</dbReference>
<keyword evidence="8" id="KW-1185">Reference proteome</keyword>
<dbReference type="Pfam" id="PF04542">
    <property type="entry name" value="Sigma70_r2"/>
    <property type="match status" value="1"/>
</dbReference>
<evidence type="ECO:0000259" key="5">
    <source>
        <dbReference type="Pfam" id="PF04542"/>
    </source>
</evidence>
<dbReference type="InterPro" id="IPR013325">
    <property type="entry name" value="RNA_pol_sigma_r2"/>
</dbReference>
<evidence type="ECO:0000256" key="3">
    <source>
        <dbReference type="ARBA" id="ARBA00023082"/>
    </source>
</evidence>
<comment type="caution">
    <text evidence="7">The sequence shown here is derived from an EMBL/GenBank/DDBJ whole genome shotgun (WGS) entry which is preliminary data.</text>
</comment>
<keyword evidence="2" id="KW-0805">Transcription regulation</keyword>
<dbReference type="InterPro" id="IPR039425">
    <property type="entry name" value="RNA_pol_sigma-70-like"/>
</dbReference>
<dbReference type="OrthoDB" id="9782991at2"/>
<comment type="similarity">
    <text evidence="1">Belongs to the sigma-70 factor family. ECF subfamily.</text>
</comment>
<dbReference type="Gene3D" id="1.10.10.10">
    <property type="entry name" value="Winged helix-like DNA-binding domain superfamily/Winged helix DNA-binding domain"/>
    <property type="match status" value="1"/>
</dbReference>
<dbReference type="SUPFAM" id="SSF88946">
    <property type="entry name" value="Sigma2 domain of RNA polymerase sigma factors"/>
    <property type="match status" value="1"/>
</dbReference>
<dbReference type="EMBL" id="QWGR01000005">
    <property type="protein sequence ID" value="RIJ48347.1"/>
    <property type="molecule type" value="Genomic_DNA"/>
</dbReference>
<dbReference type="Gene3D" id="1.10.1740.10">
    <property type="match status" value="1"/>
</dbReference>
<dbReference type="InterPro" id="IPR014284">
    <property type="entry name" value="RNA_pol_sigma-70_dom"/>
</dbReference>
<organism evidence="7 8">
    <name type="scientific">Maribellus luteus</name>
    <dbReference type="NCBI Taxonomy" id="2305463"/>
    <lineage>
        <taxon>Bacteria</taxon>
        <taxon>Pseudomonadati</taxon>
        <taxon>Bacteroidota</taxon>
        <taxon>Bacteroidia</taxon>
        <taxon>Marinilabiliales</taxon>
        <taxon>Prolixibacteraceae</taxon>
        <taxon>Maribellus</taxon>
    </lineage>
</organism>
<dbReference type="GO" id="GO:0003677">
    <property type="term" value="F:DNA binding"/>
    <property type="evidence" value="ECO:0007669"/>
    <property type="project" value="InterPro"/>
</dbReference>
<dbReference type="PANTHER" id="PTHR43133:SF46">
    <property type="entry name" value="RNA POLYMERASE SIGMA-70 FACTOR ECF SUBFAMILY"/>
    <property type="match status" value="1"/>
</dbReference>
<feature type="domain" description="RNA polymerase sigma factor 70 region 4 type 2" evidence="6">
    <location>
        <begin position="105"/>
        <end position="154"/>
    </location>
</feature>
<sequence length="164" mass="19705">MLTQQEFKELFELHFAQVRNYVFYRSGDTEIATDIAQETFMKVWEKNGSFSADRITGLLYKIANDLFISHYRKEQRSFQFFKHYRPEAETRSPEDELAFEQLKTRYDKALQHMQENQRTVFLMSRVENLKYTEIAEMCMISVKAVEKRMKKALEYLQVNLKANE</sequence>